<dbReference type="OrthoDB" id="9815592at2"/>
<sequence>MANPRVLKAQVTDVICGEDVTIIEPANVYGCELRTGVFVGPFVEIQKSSIIGERTKIQSHSFICEYVTIGSDCFIGHGVMFANDLFKSGQPDPNPDNWGRTVIANSVTIGSNATVLPVNICSDVVIGAGSVVTKDITEKGIYAGNPARKLRDLP</sequence>
<dbReference type="AlphaFoldDB" id="A0A178JEW0"/>
<reference evidence="2" key="2">
    <citation type="submission" date="2022-11" db="EMBL/GenBank/DDBJ databases">
        <title>Role of the vibriolysin VemA secreted by the emergent pathogen Vibrio europaeus in the colonization of Manila clam mucus.</title>
        <authorList>
            <person name="Martinez C."/>
            <person name="Rodriguez S."/>
            <person name="Vences A."/>
            <person name="Barja J.L."/>
            <person name="Toranzo A.E."/>
            <person name="Dubert J."/>
        </authorList>
    </citation>
    <scope>NUCLEOTIDE SEQUENCE</scope>
    <source>
        <strain evidence="2">3454</strain>
    </source>
</reference>
<comment type="similarity">
    <text evidence="1">Belongs to the transferase hexapeptide repeat family.</text>
</comment>
<dbReference type="RefSeq" id="WP_069666353.1">
    <property type="nucleotide sequence ID" value="NZ_JAPFIM010000026.1"/>
</dbReference>
<proteinExistence type="inferred from homology"/>
<keyword evidence="3" id="KW-0808">Transferase</keyword>
<dbReference type="Proteomes" id="UP001150001">
    <property type="component" value="Unassembled WGS sequence"/>
</dbReference>
<evidence type="ECO:0000313" key="3">
    <source>
        <dbReference type="EMBL" id="OAN00426.1"/>
    </source>
</evidence>
<evidence type="ECO:0000313" key="4">
    <source>
        <dbReference type="Proteomes" id="UP000094761"/>
    </source>
</evidence>
<protein>
    <submittedName>
        <fullName evidence="2">N-acetyltransferase</fullName>
    </submittedName>
    <submittedName>
        <fullName evidence="3">UDP-3-O-(3-hydroxymyristoyl)glucosamine N-acyltransferase</fullName>
    </submittedName>
</protein>
<dbReference type="PANTHER" id="PTHR43300:SF11">
    <property type="entry name" value="ACETYLTRANSFERASE RV3034C-RELATED"/>
    <property type="match status" value="1"/>
</dbReference>
<keyword evidence="5" id="KW-1185">Reference proteome</keyword>
<dbReference type="GeneID" id="78074979"/>
<dbReference type="InterPro" id="IPR050179">
    <property type="entry name" value="Trans_hexapeptide_repeat"/>
</dbReference>
<accession>A0A178JEW0</accession>
<dbReference type="Proteomes" id="UP000094761">
    <property type="component" value="Unassembled WGS sequence"/>
</dbReference>
<dbReference type="InterPro" id="IPR011004">
    <property type="entry name" value="Trimer_LpxA-like_sf"/>
</dbReference>
<comment type="caution">
    <text evidence="3">The sequence shown here is derived from an EMBL/GenBank/DDBJ whole genome shotgun (WGS) entry which is preliminary data.</text>
</comment>
<gene>
    <name evidence="3" type="ORF">AZ468_04680</name>
    <name evidence="2" type="ORF">OPW20_21175</name>
</gene>
<dbReference type="Gene3D" id="2.160.10.10">
    <property type="entry name" value="Hexapeptide repeat proteins"/>
    <property type="match status" value="1"/>
</dbReference>
<dbReference type="PANTHER" id="PTHR43300">
    <property type="entry name" value="ACETYLTRANSFERASE"/>
    <property type="match status" value="1"/>
</dbReference>
<keyword evidence="3" id="KW-0012">Acyltransferase</keyword>
<dbReference type="EMBL" id="JAPFIT010000026">
    <property type="protein sequence ID" value="MDC5742579.1"/>
    <property type="molecule type" value="Genomic_DNA"/>
</dbReference>
<organism evidence="3 4">
    <name type="scientific">Vibrio europaeus</name>
    <dbReference type="NCBI Taxonomy" id="300876"/>
    <lineage>
        <taxon>Bacteria</taxon>
        <taxon>Pseudomonadati</taxon>
        <taxon>Pseudomonadota</taxon>
        <taxon>Gammaproteobacteria</taxon>
        <taxon>Vibrionales</taxon>
        <taxon>Vibrionaceae</taxon>
        <taxon>Vibrio</taxon>
        <taxon>Vibrio oreintalis group</taxon>
    </lineage>
</organism>
<dbReference type="EMBL" id="LUAX01000001">
    <property type="protein sequence ID" value="OAN00426.1"/>
    <property type="molecule type" value="Genomic_DNA"/>
</dbReference>
<dbReference type="GO" id="GO:0016746">
    <property type="term" value="F:acyltransferase activity"/>
    <property type="evidence" value="ECO:0007669"/>
    <property type="project" value="UniProtKB-KW"/>
</dbReference>
<dbReference type="InterPro" id="IPR001451">
    <property type="entry name" value="Hexapep"/>
</dbReference>
<dbReference type="SUPFAM" id="SSF51161">
    <property type="entry name" value="Trimeric LpxA-like enzymes"/>
    <property type="match status" value="1"/>
</dbReference>
<evidence type="ECO:0000313" key="5">
    <source>
        <dbReference type="Proteomes" id="UP001150001"/>
    </source>
</evidence>
<dbReference type="Pfam" id="PF14602">
    <property type="entry name" value="Hexapep_2"/>
    <property type="match status" value="1"/>
</dbReference>
<dbReference type="CDD" id="cd03358">
    <property type="entry name" value="LbH_WxcM_N_like"/>
    <property type="match status" value="1"/>
</dbReference>
<evidence type="ECO:0000313" key="2">
    <source>
        <dbReference type="EMBL" id="MDC5742579.1"/>
    </source>
</evidence>
<name>A0A178JEW0_9VIBR</name>
<evidence type="ECO:0000256" key="1">
    <source>
        <dbReference type="ARBA" id="ARBA00007274"/>
    </source>
</evidence>
<reference evidence="3 4" key="1">
    <citation type="submission" date="2016-03" db="EMBL/GenBank/DDBJ databases">
        <title>Draft genome sequence of the Vibrio tubiashii subs. europaeus.</title>
        <authorList>
            <person name="Spinard E."/>
            <person name="Dubert J."/>
            <person name="Nelson D.R."/>
            <person name="Barja J.L."/>
        </authorList>
    </citation>
    <scope>NUCLEOTIDE SEQUENCE [LARGE SCALE GENOMIC DNA]</scope>
    <source>
        <strain evidence="4">PP-638</strain>
        <strain evidence="3">PP2-638</strain>
    </source>
</reference>